<reference evidence="1 2" key="1">
    <citation type="submission" date="2013-07" db="EMBL/GenBank/DDBJ databases">
        <title>Isolation of a new Chlamydia species from the feral Sacred Ibis (Threskiornis aethiopicus): Chlamydia ibidis.</title>
        <authorList>
            <person name="Vorimore F."/>
            <person name="Hsia R.-C."/>
            <person name="Huot-Creasy H."/>
            <person name="Bastian S."/>
            <person name="Deruyter L."/>
            <person name="Passet A."/>
            <person name="Sachse K."/>
            <person name="Bavoil P."/>
            <person name="Myers G."/>
            <person name="Laroucau K."/>
        </authorList>
    </citation>
    <scope>NUCLEOTIDE SEQUENCE [LARGE SCALE GENOMIC DNA]</scope>
    <source>
        <strain evidence="1 2">10-1398/6</strain>
    </source>
</reference>
<dbReference type="Proteomes" id="UP000016064">
    <property type="component" value="Unassembled WGS sequence"/>
</dbReference>
<keyword evidence="2" id="KW-1185">Reference proteome</keyword>
<dbReference type="EMBL" id="APJW01000002">
    <property type="protein sequence ID" value="EQM62610.1"/>
    <property type="molecule type" value="Genomic_DNA"/>
</dbReference>
<dbReference type="RefSeq" id="WP_020370129.1">
    <property type="nucleotide sequence ID" value="NZ_APJW01000002.1"/>
</dbReference>
<organism evidence="1 2">
    <name type="scientific">Chlamydia ibidis 10-1398/6</name>
    <dbReference type="NCBI Taxonomy" id="1046581"/>
    <lineage>
        <taxon>Bacteria</taxon>
        <taxon>Pseudomonadati</taxon>
        <taxon>Chlamydiota</taxon>
        <taxon>Chlamydiia</taxon>
        <taxon>Chlamydiales</taxon>
        <taxon>Chlamydiaceae</taxon>
        <taxon>Chlamydia/Chlamydophila group</taxon>
        <taxon>Chlamydia</taxon>
    </lineage>
</organism>
<accession>A0ABP2XG26</accession>
<dbReference type="InterPro" id="IPR007922">
    <property type="entry name" value="DciA-like"/>
</dbReference>
<protein>
    <recommendedName>
        <fullName evidence="3">DUF721 domain-containing protein</fullName>
    </recommendedName>
</protein>
<evidence type="ECO:0000313" key="2">
    <source>
        <dbReference type="Proteomes" id="UP000016064"/>
    </source>
</evidence>
<comment type="caution">
    <text evidence="1">The sequence shown here is derived from an EMBL/GenBank/DDBJ whole genome shotgun (WGS) entry which is preliminary data.</text>
</comment>
<name>A0ABP2XG26_9CHLA</name>
<evidence type="ECO:0000313" key="1">
    <source>
        <dbReference type="EMBL" id="EQM62610.1"/>
    </source>
</evidence>
<gene>
    <name evidence="1" type="ORF">H359_0569</name>
</gene>
<evidence type="ECO:0008006" key="3">
    <source>
        <dbReference type="Google" id="ProtNLM"/>
    </source>
</evidence>
<sequence>MFRPFHRGAFLKKQICKKTDSTIKHANHYLPQYLKYIKRILSTKPKEVIEAWNEIMGREYNGMFRVLGFKDRVLLVKVYNSSLYAVWKQTPQSSLIARLNEIVPQTEVKEIQFLLG</sequence>
<proteinExistence type="predicted"/>
<dbReference type="Pfam" id="PF05258">
    <property type="entry name" value="DciA"/>
    <property type="match status" value="1"/>
</dbReference>